<evidence type="ECO:0000313" key="1">
    <source>
        <dbReference type="EnsemblMetazoa" id="PPA39107.1"/>
    </source>
</evidence>
<dbReference type="Proteomes" id="UP000005239">
    <property type="component" value="Unassembled WGS sequence"/>
</dbReference>
<organism evidence="1 2">
    <name type="scientific">Pristionchus pacificus</name>
    <name type="common">Parasitic nematode worm</name>
    <dbReference type="NCBI Taxonomy" id="54126"/>
    <lineage>
        <taxon>Eukaryota</taxon>
        <taxon>Metazoa</taxon>
        <taxon>Ecdysozoa</taxon>
        <taxon>Nematoda</taxon>
        <taxon>Chromadorea</taxon>
        <taxon>Rhabditida</taxon>
        <taxon>Rhabditina</taxon>
        <taxon>Diplogasteromorpha</taxon>
        <taxon>Diplogasteroidea</taxon>
        <taxon>Neodiplogasteridae</taxon>
        <taxon>Pristionchus</taxon>
    </lineage>
</organism>
<dbReference type="EnsemblMetazoa" id="PPA39107.1">
    <property type="protein sequence ID" value="PPA39107.1"/>
    <property type="gene ID" value="WBGene00277476"/>
</dbReference>
<reference evidence="2" key="1">
    <citation type="journal article" date="2008" name="Nat. Genet.">
        <title>The Pristionchus pacificus genome provides a unique perspective on nematode lifestyle and parasitism.</title>
        <authorList>
            <person name="Dieterich C."/>
            <person name="Clifton S.W."/>
            <person name="Schuster L.N."/>
            <person name="Chinwalla A."/>
            <person name="Delehaunty K."/>
            <person name="Dinkelacker I."/>
            <person name="Fulton L."/>
            <person name="Fulton R."/>
            <person name="Godfrey J."/>
            <person name="Minx P."/>
            <person name="Mitreva M."/>
            <person name="Roeseler W."/>
            <person name="Tian H."/>
            <person name="Witte H."/>
            <person name="Yang S.P."/>
            <person name="Wilson R.K."/>
            <person name="Sommer R.J."/>
        </authorList>
    </citation>
    <scope>NUCLEOTIDE SEQUENCE [LARGE SCALE GENOMIC DNA]</scope>
    <source>
        <strain evidence="2">PS312</strain>
    </source>
</reference>
<keyword evidence="2" id="KW-1185">Reference proteome</keyword>
<protein>
    <submittedName>
        <fullName evidence="1">Uncharacterized protein</fullName>
    </submittedName>
</protein>
<dbReference type="AlphaFoldDB" id="A0A2A6CTW1"/>
<name>A0A2A6CTW1_PRIPA</name>
<accession>A0A2A6CTW1</accession>
<accession>A0A8R1YXX9</accession>
<proteinExistence type="predicted"/>
<reference evidence="1" key="2">
    <citation type="submission" date="2022-06" db="UniProtKB">
        <authorList>
            <consortium name="EnsemblMetazoa"/>
        </authorList>
    </citation>
    <scope>IDENTIFICATION</scope>
    <source>
        <strain evidence="1">PS312</strain>
    </source>
</reference>
<gene>
    <name evidence="1" type="primary">WBGene00277476</name>
</gene>
<evidence type="ECO:0000313" key="2">
    <source>
        <dbReference type="Proteomes" id="UP000005239"/>
    </source>
</evidence>
<sequence>MHWLLLLAFSTSSYSREIPEFDDELLGRLIISTKKFPFLTPKHSPELAHVYPTDQQLDRIKKTVGSEEFAVRAKRAANGTGDELPSDPTAAFAWFTEFKQFLGQFLKFEFSYEILNSAVVDPGSLPFDKISSDAFFKAMVIEKDRLQSYLEQEFNPRMRSIAASEKP</sequence>